<name>A0A0E9VF71_ANGAN</name>
<protein>
    <submittedName>
        <fullName evidence="1">Uncharacterized protein</fullName>
    </submittedName>
</protein>
<evidence type="ECO:0000313" key="1">
    <source>
        <dbReference type="EMBL" id="JAH76666.1"/>
    </source>
</evidence>
<sequence length="22" mass="2354">MMMCTTVCYLCAVGSQIEADSP</sequence>
<dbReference type="EMBL" id="GBXM01031911">
    <property type="protein sequence ID" value="JAH76666.1"/>
    <property type="molecule type" value="Transcribed_RNA"/>
</dbReference>
<accession>A0A0E9VF71</accession>
<organism evidence="1">
    <name type="scientific">Anguilla anguilla</name>
    <name type="common">European freshwater eel</name>
    <name type="synonym">Muraena anguilla</name>
    <dbReference type="NCBI Taxonomy" id="7936"/>
    <lineage>
        <taxon>Eukaryota</taxon>
        <taxon>Metazoa</taxon>
        <taxon>Chordata</taxon>
        <taxon>Craniata</taxon>
        <taxon>Vertebrata</taxon>
        <taxon>Euteleostomi</taxon>
        <taxon>Actinopterygii</taxon>
        <taxon>Neopterygii</taxon>
        <taxon>Teleostei</taxon>
        <taxon>Anguilliformes</taxon>
        <taxon>Anguillidae</taxon>
        <taxon>Anguilla</taxon>
    </lineage>
</organism>
<reference evidence="1" key="2">
    <citation type="journal article" date="2015" name="Fish Shellfish Immunol.">
        <title>Early steps in the European eel (Anguilla anguilla)-Vibrio vulnificus interaction in the gills: Role of the RtxA13 toxin.</title>
        <authorList>
            <person name="Callol A."/>
            <person name="Pajuelo D."/>
            <person name="Ebbesson L."/>
            <person name="Teles M."/>
            <person name="MacKenzie S."/>
            <person name="Amaro C."/>
        </authorList>
    </citation>
    <scope>NUCLEOTIDE SEQUENCE</scope>
</reference>
<dbReference type="AlphaFoldDB" id="A0A0E9VF71"/>
<reference evidence="1" key="1">
    <citation type="submission" date="2014-11" db="EMBL/GenBank/DDBJ databases">
        <authorList>
            <person name="Amaro Gonzalez C."/>
        </authorList>
    </citation>
    <scope>NUCLEOTIDE SEQUENCE</scope>
</reference>
<proteinExistence type="predicted"/>